<feature type="domain" description="DUF6908" evidence="1">
    <location>
        <begin position="26"/>
        <end position="150"/>
    </location>
</feature>
<protein>
    <recommendedName>
        <fullName evidence="1">DUF6908 domain-containing protein</fullName>
    </recommendedName>
</protein>
<reference evidence="2" key="1">
    <citation type="submission" date="2020-03" db="EMBL/GenBank/DDBJ databases">
        <title>The deep terrestrial virosphere.</title>
        <authorList>
            <person name="Holmfeldt K."/>
            <person name="Nilsson E."/>
            <person name="Simone D."/>
            <person name="Lopez-Fernandez M."/>
            <person name="Wu X."/>
            <person name="de Brujin I."/>
            <person name="Lundin D."/>
            <person name="Andersson A."/>
            <person name="Bertilsson S."/>
            <person name="Dopson M."/>
        </authorList>
    </citation>
    <scope>NUCLEOTIDE SEQUENCE</scope>
    <source>
        <strain evidence="2">MM415B07875</strain>
    </source>
</reference>
<organism evidence="2">
    <name type="scientific">viral metagenome</name>
    <dbReference type="NCBI Taxonomy" id="1070528"/>
    <lineage>
        <taxon>unclassified sequences</taxon>
        <taxon>metagenomes</taxon>
        <taxon>organismal metagenomes</taxon>
    </lineage>
</organism>
<accession>A0A6M3LUF8</accession>
<dbReference type="EMBL" id="MT143416">
    <property type="protein sequence ID" value="QJA96601.1"/>
    <property type="molecule type" value="Genomic_DNA"/>
</dbReference>
<gene>
    <name evidence="2" type="ORF">MM415B07875_0003</name>
</gene>
<sequence>MKHLNQKATAILDKLVEGLTAPGNAKTWDAHGYTKKWDGGIMAVHVENIGNIPASGTGHGDSGNLYSVTHYYKQNGDMMRDPEMIFWHGQGLSRDKVVDTYYPTYFRMDPSMEEESVVFEDGKLKGTRTRLQADHAIFANMWMKNIKEQQGL</sequence>
<name>A0A6M3LUF8_9ZZZZ</name>
<evidence type="ECO:0000259" key="1">
    <source>
        <dbReference type="Pfam" id="PF21849"/>
    </source>
</evidence>
<dbReference type="AlphaFoldDB" id="A0A6M3LUF8"/>
<dbReference type="InterPro" id="IPR054203">
    <property type="entry name" value="DUF6908"/>
</dbReference>
<proteinExistence type="predicted"/>
<dbReference type="Pfam" id="PF21849">
    <property type="entry name" value="DUF6908"/>
    <property type="match status" value="1"/>
</dbReference>
<evidence type="ECO:0000313" key="2">
    <source>
        <dbReference type="EMBL" id="QJA96601.1"/>
    </source>
</evidence>